<comment type="similarity">
    <text evidence="2 7">Belongs to the methyltransferase superfamily. L-isoaspartyl/D-aspartyl protein methyltransferase family.</text>
</comment>
<organism evidence="8 9">
    <name type="scientific">Cetraspora pellucida</name>
    <dbReference type="NCBI Taxonomy" id="1433469"/>
    <lineage>
        <taxon>Eukaryota</taxon>
        <taxon>Fungi</taxon>
        <taxon>Fungi incertae sedis</taxon>
        <taxon>Mucoromycota</taxon>
        <taxon>Glomeromycotina</taxon>
        <taxon>Glomeromycetes</taxon>
        <taxon>Diversisporales</taxon>
        <taxon>Gigasporaceae</taxon>
        <taxon>Cetraspora</taxon>
    </lineage>
</organism>
<dbReference type="NCBIfam" id="TIGR00080">
    <property type="entry name" value="pimt"/>
    <property type="match status" value="1"/>
</dbReference>
<dbReference type="Proteomes" id="UP000789759">
    <property type="component" value="Unassembled WGS sequence"/>
</dbReference>
<proteinExistence type="inferred from homology"/>
<dbReference type="SUPFAM" id="SSF53335">
    <property type="entry name" value="S-adenosyl-L-methionine-dependent methyltransferases"/>
    <property type="match status" value="1"/>
</dbReference>
<evidence type="ECO:0000256" key="4">
    <source>
        <dbReference type="ARBA" id="ARBA00022603"/>
    </source>
</evidence>
<comment type="subcellular location">
    <subcellularLocation>
        <location evidence="1">Cytoplasm</location>
    </subcellularLocation>
</comment>
<keyword evidence="4 7" id="KW-0489">Methyltransferase</keyword>
<dbReference type="EC" id="2.1.1.77" evidence="7"/>
<dbReference type="GO" id="GO:0005737">
    <property type="term" value="C:cytoplasm"/>
    <property type="evidence" value="ECO:0007669"/>
    <property type="project" value="UniProtKB-SubCell"/>
</dbReference>
<dbReference type="EMBL" id="CAJVQA010001745">
    <property type="protein sequence ID" value="CAG8524484.1"/>
    <property type="molecule type" value="Genomic_DNA"/>
</dbReference>
<evidence type="ECO:0000256" key="3">
    <source>
        <dbReference type="ARBA" id="ARBA00022490"/>
    </source>
</evidence>
<name>A0A9N9AD54_9GLOM</name>
<evidence type="ECO:0000256" key="7">
    <source>
        <dbReference type="RuleBase" id="RU003802"/>
    </source>
</evidence>
<reference evidence="8" key="1">
    <citation type="submission" date="2021-06" db="EMBL/GenBank/DDBJ databases">
        <authorList>
            <person name="Kallberg Y."/>
            <person name="Tangrot J."/>
            <person name="Rosling A."/>
        </authorList>
    </citation>
    <scope>NUCLEOTIDE SEQUENCE</scope>
    <source>
        <strain evidence="8">FL966</strain>
    </source>
</reference>
<evidence type="ECO:0000313" key="8">
    <source>
        <dbReference type="EMBL" id="CAG8524484.1"/>
    </source>
</evidence>
<dbReference type="PANTHER" id="PTHR11579:SF0">
    <property type="entry name" value="PROTEIN-L-ISOASPARTATE(D-ASPARTATE) O-METHYLTRANSFERASE"/>
    <property type="match status" value="1"/>
</dbReference>
<keyword evidence="5 7" id="KW-0808">Transferase</keyword>
<dbReference type="InterPro" id="IPR029063">
    <property type="entry name" value="SAM-dependent_MTases_sf"/>
</dbReference>
<comment type="caution">
    <text evidence="8">The sequence shown here is derived from an EMBL/GenBank/DDBJ whole genome shotgun (WGS) entry which is preliminary data.</text>
</comment>
<evidence type="ECO:0000313" key="9">
    <source>
        <dbReference type="Proteomes" id="UP000789759"/>
    </source>
</evidence>
<gene>
    <name evidence="8" type="ORF">CPELLU_LOCUS3548</name>
</gene>
<protein>
    <recommendedName>
        <fullName evidence="7">Protein-L-isoaspartate O-methyltransferase</fullName>
        <ecNumber evidence="7">2.1.1.77</ecNumber>
    </recommendedName>
</protein>
<keyword evidence="6 7" id="KW-0949">S-adenosyl-L-methionine</keyword>
<evidence type="ECO:0000256" key="6">
    <source>
        <dbReference type="ARBA" id="ARBA00022691"/>
    </source>
</evidence>
<evidence type="ECO:0000256" key="2">
    <source>
        <dbReference type="ARBA" id="ARBA00005369"/>
    </source>
</evidence>
<sequence length="259" mass="28550">MRLLAGSNVSLELIKHFSFSIIDNFGTNARTYSSRMAWFCSANSNSGLVSNLKRAGIFQSERVEQAMKSVDRGKYVKYDPYRDSPQQIGYGATISAPHMHAHALENLSPFLRPGMKVLDVGCGSGYLTACLAEMVGPEGKVIGLDHIPQLVNLAKDNVMNDRPELLESQRVVFVLGDGRKGYPEEAPYDCIHVGAAAEKLPQDLVDQLKSPGRIFIPVGNHNQYIYQIDKDSDGNVTKKSLMGVMYVPLTDAQKQLRGD</sequence>
<dbReference type="OrthoDB" id="73890at2759"/>
<accession>A0A9N9AD54</accession>
<evidence type="ECO:0000256" key="5">
    <source>
        <dbReference type="ARBA" id="ARBA00022679"/>
    </source>
</evidence>
<dbReference type="GO" id="GO:0004719">
    <property type="term" value="F:protein-L-isoaspartate (D-aspartate) O-methyltransferase activity"/>
    <property type="evidence" value="ECO:0007669"/>
    <property type="project" value="UniProtKB-UniRule"/>
</dbReference>
<dbReference type="InterPro" id="IPR000682">
    <property type="entry name" value="PCMT"/>
</dbReference>
<dbReference type="PANTHER" id="PTHR11579">
    <property type="entry name" value="PROTEIN-L-ISOASPARTATE O-METHYLTRANSFERASE"/>
    <property type="match status" value="1"/>
</dbReference>
<comment type="catalytic activity">
    <reaction evidence="7">
        <text>[protein]-L-isoaspartate + S-adenosyl-L-methionine = [protein]-L-isoaspartate alpha-methyl ester + S-adenosyl-L-homocysteine</text>
        <dbReference type="Rhea" id="RHEA:12705"/>
        <dbReference type="Rhea" id="RHEA-COMP:12143"/>
        <dbReference type="Rhea" id="RHEA-COMP:12144"/>
        <dbReference type="ChEBI" id="CHEBI:57856"/>
        <dbReference type="ChEBI" id="CHEBI:59789"/>
        <dbReference type="ChEBI" id="CHEBI:90596"/>
        <dbReference type="ChEBI" id="CHEBI:90598"/>
        <dbReference type="EC" id="2.1.1.77"/>
    </reaction>
</comment>
<dbReference type="Pfam" id="PF01135">
    <property type="entry name" value="PCMT"/>
    <property type="match status" value="1"/>
</dbReference>
<dbReference type="PROSITE" id="PS01279">
    <property type="entry name" value="PCMT"/>
    <property type="match status" value="1"/>
</dbReference>
<dbReference type="GO" id="GO:0032259">
    <property type="term" value="P:methylation"/>
    <property type="evidence" value="ECO:0007669"/>
    <property type="project" value="UniProtKB-KW"/>
</dbReference>
<dbReference type="Gene3D" id="3.40.50.150">
    <property type="entry name" value="Vaccinia Virus protein VP39"/>
    <property type="match status" value="1"/>
</dbReference>
<keyword evidence="3" id="KW-0963">Cytoplasm</keyword>
<evidence type="ECO:0000256" key="1">
    <source>
        <dbReference type="ARBA" id="ARBA00004496"/>
    </source>
</evidence>
<dbReference type="CDD" id="cd02440">
    <property type="entry name" value="AdoMet_MTases"/>
    <property type="match status" value="1"/>
</dbReference>
<dbReference type="FunFam" id="3.40.50.150:FF:000027">
    <property type="entry name" value="Protein-L-isoaspartate O-methyltransferase"/>
    <property type="match status" value="1"/>
</dbReference>
<keyword evidence="9" id="KW-1185">Reference proteome</keyword>
<dbReference type="AlphaFoldDB" id="A0A9N9AD54"/>